<organism evidence="2 3">
    <name type="scientific">Pseudomonas fluorescens</name>
    <dbReference type="NCBI Taxonomy" id="294"/>
    <lineage>
        <taxon>Bacteria</taxon>
        <taxon>Pseudomonadati</taxon>
        <taxon>Pseudomonadota</taxon>
        <taxon>Gammaproteobacteria</taxon>
        <taxon>Pseudomonadales</taxon>
        <taxon>Pseudomonadaceae</taxon>
        <taxon>Pseudomonas</taxon>
    </lineage>
</organism>
<gene>
    <name evidence="2" type="ORF">PS710_01164</name>
</gene>
<dbReference type="RefSeq" id="WP_150763603.1">
    <property type="nucleotide sequence ID" value="NZ_CABVHW010000002.1"/>
</dbReference>
<evidence type="ECO:0000313" key="2">
    <source>
        <dbReference type="EMBL" id="VVN81605.1"/>
    </source>
</evidence>
<evidence type="ECO:0000256" key="1">
    <source>
        <dbReference type="SAM" id="Coils"/>
    </source>
</evidence>
<reference evidence="2 3" key="1">
    <citation type="submission" date="2019-09" db="EMBL/GenBank/DDBJ databases">
        <authorList>
            <person name="Chandra G."/>
            <person name="Truman W A."/>
        </authorList>
    </citation>
    <scope>NUCLEOTIDE SEQUENCE [LARGE SCALE GENOMIC DNA]</scope>
    <source>
        <strain evidence="2">PS710</strain>
    </source>
</reference>
<dbReference type="EMBL" id="CABVHW010000002">
    <property type="protein sequence ID" value="VVN81605.1"/>
    <property type="molecule type" value="Genomic_DNA"/>
</dbReference>
<evidence type="ECO:0000313" key="3">
    <source>
        <dbReference type="Proteomes" id="UP000381093"/>
    </source>
</evidence>
<dbReference type="AlphaFoldDB" id="A0A5E7ASL9"/>
<accession>A0A5E7ASL9</accession>
<sequence length="171" mass="19698">MSSATYDEKNIAQFEAVTRQLNEALRQIERDSSLSASASSLARLSGIHRNTIYNRKWPQDKLNEIKQKRAQQKEDDATSKTAKKTPGELLELSRLEVIYWFTQLQDARNSNTSLSKSLKTTEASRDFYMKSSRNHLETINKQTYEINKLRDALALQEEELSLLKLNLSQSQ</sequence>
<name>A0A5E7ASL9_PSEFL</name>
<feature type="coiled-coil region" evidence="1">
    <location>
        <begin position="139"/>
        <end position="166"/>
    </location>
</feature>
<dbReference type="Proteomes" id="UP000381093">
    <property type="component" value="Unassembled WGS sequence"/>
</dbReference>
<proteinExistence type="predicted"/>
<protein>
    <submittedName>
        <fullName evidence="2">Uncharacterized protein</fullName>
    </submittedName>
</protein>
<keyword evidence="1" id="KW-0175">Coiled coil</keyword>